<feature type="region of interest" description="Disordered" evidence="1">
    <location>
        <begin position="138"/>
        <end position="347"/>
    </location>
</feature>
<evidence type="ECO:0000313" key="2">
    <source>
        <dbReference type="EMBL" id="PFH32387.1"/>
    </source>
</evidence>
<protein>
    <submittedName>
        <fullName evidence="2">Uncharacterized protein</fullName>
    </submittedName>
</protein>
<dbReference type="EMBL" id="NWUJ01000011">
    <property type="protein sequence ID" value="PFH32387.1"/>
    <property type="molecule type" value="Genomic_DNA"/>
</dbReference>
<organism evidence="2 3">
    <name type="scientific">Besnoitia besnoiti</name>
    <name type="common">Apicomplexan protozoan</name>
    <dbReference type="NCBI Taxonomy" id="94643"/>
    <lineage>
        <taxon>Eukaryota</taxon>
        <taxon>Sar</taxon>
        <taxon>Alveolata</taxon>
        <taxon>Apicomplexa</taxon>
        <taxon>Conoidasida</taxon>
        <taxon>Coccidia</taxon>
        <taxon>Eucoccidiorida</taxon>
        <taxon>Eimeriorina</taxon>
        <taxon>Sarcocystidae</taxon>
        <taxon>Besnoitia</taxon>
    </lineage>
</organism>
<feature type="region of interest" description="Disordered" evidence="1">
    <location>
        <begin position="367"/>
        <end position="444"/>
    </location>
</feature>
<feature type="compositionally biased region" description="Basic and acidic residues" evidence="1">
    <location>
        <begin position="289"/>
        <end position="299"/>
    </location>
</feature>
<proteinExistence type="predicted"/>
<feature type="compositionally biased region" description="Basic and acidic residues" evidence="1">
    <location>
        <begin position="392"/>
        <end position="404"/>
    </location>
</feature>
<feature type="compositionally biased region" description="Basic and acidic residues" evidence="1">
    <location>
        <begin position="426"/>
        <end position="442"/>
    </location>
</feature>
<feature type="compositionally biased region" description="Basic and acidic residues" evidence="1">
    <location>
        <begin position="313"/>
        <end position="323"/>
    </location>
</feature>
<name>A0A2A9M9V7_BESBE</name>
<accession>A0A2A9M9V7</accession>
<dbReference type="AlphaFoldDB" id="A0A2A9M9V7"/>
<feature type="compositionally biased region" description="Polar residues" evidence="1">
    <location>
        <begin position="688"/>
        <end position="698"/>
    </location>
</feature>
<evidence type="ECO:0000256" key="1">
    <source>
        <dbReference type="SAM" id="MobiDB-lite"/>
    </source>
</evidence>
<dbReference type="OrthoDB" id="331489at2759"/>
<comment type="caution">
    <text evidence="2">The sequence shown here is derived from an EMBL/GenBank/DDBJ whole genome shotgun (WGS) entry which is preliminary data.</text>
</comment>
<dbReference type="RefSeq" id="XP_029216396.1">
    <property type="nucleotide sequence ID" value="XM_029360420.1"/>
</dbReference>
<feature type="compositionally biased region" description="Polar residues" evidence="1">
    <location>
        <begin position="583"/>
        <end position="596"/>
    </location>
</feature>
<reference evidence="2 3" key="1">
    <citation type="submission" date="2017-09" db="EMBL/GenBank/DDBJ databases">
        <title>Genome sequencing of Besnoitia besnoiti strain Bb-Ger1.</title>
        <authorList>
            <person name="Schares G."/>
            <person name="Venepally P."/>
            <person name="Lorenzi H.A."/>
        </authorList>
    </citation>
    <scope>NUCLEOTIDE SEQUENCE [LARGE SCALE GENOMIC DNA]</scope>
    <source>
        <strain evidence="2 3">Bb-Ger1</strain>
    </source>
</reference>
<evidence type="ECO:0000313" key="3">
    <source>
        <dbReference type="Proteomes" id="UP000224006"/>
    </source>
</evidence>
<sequence length="818" mass="88614">MSSSGSRLRPQNKFSLKKDAAAKTRLSSGLEGFSFSNSSGALENNHTEVHSEALLAAAAGFSLTLQFLERSDDSPVVTPAILDSVGSSTEILSRVAKTGTDDNKDLKQLGEKADEVMQAVGRVKEIFKTWEYLESKEETSELPEAAEGFDDPSAVAEPEVVAEETKLLPRAPTSDFSDELRSREERLAAEDPPTHSDDNSRHTTDLTAAHVQLEESHQSSSKADAHTSLAGRSTDHGEPEQNNDPVLKDTGTAEDQQQGVATGLPRWGEVAEEETEPFTGRKKTTTDGAHGDGDVRETQEGEPEINVAEGNSDELRIAAQHEETGDEDDEEQGEAIDEQKLDADSNRLAVTETVEGLKAVVSGSSFAVEQNEADPSAAPSDVIPTSDETQQADDRAPDAVEEKPAAAGNADRTLPEVNITEEADAVVEKSESSAEATGDDRAATGLTALEPLAFMHSTDARTQVQVAVHAEDKNSKEPFDLREQGHDFDTELQEESHETELGDDSKERKTVEGTESLSKSDHSAEYSLVSSASVNQSEDDLFALQDEDTSARLPYGDETAAAPSEASFTQSETEDDSSHEADQSPTPGLSKTSSLAESGPRKRRSDRANETNAQGNRDTERTGTKLGTAQREPESKETDEAAEEFLPRHPRTRPLLKGVENGEQQQGGEHRDGGSEEDVVPLERQVETAGQMSSTNETTENKAAPQISADNAPPEAVTNKSEPDVDKFLQSKTLDELMKAKSLDDLRRILGPYMKVTIKDALAFKELSDKLKESGVKEAEIRGMMAMEKTPWRAFALKIGLSERSTETLERCLAQLIR</sequence>
<keyword evidence="3" id="KW-1185">Reference proteome</keyword>
<dbReference type="KEGG" id="bbes:BESB_017050"/>
<gene>
    <name evidence="2" type="ORF">BESB_017050</name>
</gene>
<dbReference type="GeneID" id="40306766"/>
<feature type="compositionally biased region" description="Acidic residues" evidence="1">
    <location>
        <begin position="324"/>
        <end position="336"/>
    </location>
</feature>
<feature type="compositionally biased region" description="Basic and acidic residues" evidence="1">
    <location>
        <begin position="178"/>
        <end position="204"/>
    </location>
</feature>
<feature type="compositionally biased region" description="Basic and acidic residues" evidence="1">
    <location>
        <begin position="469"/>
        <end position="524"/>
    </location>
</feature>
<dbReference type="Proteomes" id="UP000224006">
    <property type="component" value="Chromosome X"/>
</dbReference>
<feature type="region of interest" description="Disordered" evidence="1">
    <location>
        <begin position="465"/>
        <end position="721"/>
    </location>
</feature>
<dbReference type="VEuPathDB" id="ToxoDB:BESB_017050"/>
<feature type="compositionally biased region" description="Acidic residues" evidence="1">
    <location>
        <begin position="537"/>
        <end position="548"/>
    </location>
</feature>